<dbReference type="PANTHER" id="PTHR12128:SF66">
    <property type="entry name" value="4-HYDROXY-2-OXOGLUTARATE ALDOLASE, MITOCHONDRIAL"/>
    <property type="match status" value="1"/>
</dbReference>
<evidence type="ECO:0000313" key="4">
    <source>
        <dbReference type="EMBL" id="OQO11729.1"/>
    </source>
</evidence>
<gene>
    <name evidence="4" type="ORF">B0A48_03456</name>
</gene>
<dbReference type="InterPro" id="IPR002220">
    <property type="entry name" value="DapA-like"/>
</dbReference>
<reference evidence="5" key="1">
    <citation type="submission" date="2017-03" db="EMBL/GenBank/DDBJ databases">
        <title>Genomes of endolithic fungi from Antarctica.</title>
        <authorList>
            <person name="Coleine C."/>
            <person name="Masonjones S."/>
            <person name="Stajich J.E."/>
        </authorList>
    </citation>
    <scope>NUCLEOTIDE SEQUENCE [LARGE SCALE GENOMIC DNA]</scope>
    <source>
        <strain evidence="5">CCFEE 5527</strain>
    </source>
</reference>
<evidence type="ECO:0000256" key="1">
    <source>
        <dbReference type="ARBA" id="ARBA00023239"/>
    </source>
</evidence>
<feature type="binding site" evidence="3">
    <location>
        <position position="230"/>
    </location>
    <ligand>
        <name>pyruvate</name>
        <dbReference type="ChEBI" id="CHEBI:15361"/>
    </ligand>
</feature>
<evidence type="ECO:0000313" key="5">
    <source>
        <dbReference type="Proteomes" id="UP000192596"/>
    </source>
</evidence>
<accession>A0A1V8TK37</accession>
<dbReference type="InterPro" id="IPR013785">
    <property type="entry name" value="Aldolase_TIM"/>
</dbReference>
<evidence type="ECO:0008006" key="6">
    <source>
        <dbReference type="Google" id="ProtNLM"/>
    </source>
</evidence>
<dbReference type="OrthoDB" id="191315at2759"/>
<name>A0A1V8TK37_9PEZI</name>
<dbReference type="AlphaFoldDB" id="A0A1V8TK37"/>
<dbReference type="GO" id="GO:0008840">
    <property type="term" value="F:4-hydroxy-tetrahydrodipicolinate synthase activity"/>
    <property type="evidence" value="ECO:0007669"/>
    <property type="project" value="TreeGrafter"/>
</dbReference>
<comment type="similarity">
    <text evidence="2">Belongs to the DapA family.</text>
</comment>
<comment type="caution">
    <text evidence="4">The sequence shown here is derived from an EMBL/GenBank/DDBJ whole genome shotgun (WGS) entry which is preliminary data.</text>
</comment>
<sequence length="329" mass="35274">MPSRQNGTSAHGGDLVNTSFPPGIHVPSLTFFNDDPRQEIDWTTQEKHFSFLAASGVHGIVLAGTNGEAITLTRSEKADLVRSARKVATNHGKSALPITLGTSGTSTRDVIDDCIVAGEAGADFVLVLVPSFFHFAMSKDAICEFFEEVAAASPLPVLIYNFPGVAADMNVDSTMLDRLAKHRNIVGLTCGGIAKVTRLSAAYPTTQFCAIAGQSDWLVPALSVGGTGCITGVANLYPRACVKVYDLYMAGDLAAAQKLQYTLAVSELGFGDGGINGTKWVVGELLGYSEKSRDCRRPYPKFEDRGKRQWILEQVRVLEADEVKLQKAG</sequence>
<dbReference type="SMART" id="SM01130">
    <property type="entry name" value="DHDPS"/>
    <property type="match status" value="1"/>
</dbReference>
<dbReference type="STRING" id="1507870.A0A1V8TK37"/>
<dbReference type="InParanoid" id="A0A1V8TK37"/>
<dbReference type="CDD" id="cd00408">
    <property type="entry name" value="DHDPS-like"/>
    <property type="match status" value="1"/>
</dbReference>
<dbReference type="SUPFAM" id="SSF51569">
    <property type="entry name" value="Aldolase"/>
    <property type="match status" value="1"/>
</dbReference>
<evidence type="ECO:0000256" key="2">
    <source>
        <dbReference type="PIRNR" id="PIRNR001365"/>
    </source>
</evidence>
<keyword evidence="5" id="KW-1185">Reference proteome</keyword>
<dbReference type="Pfam" id="PF00701">
    <property type="entry name" value="DHDPS"/>
    <property type="match status" value="1"/>
</dbReference>
<dbReference type="Gene3D" id="3.20.20.70">
    <property type="entry name" value="Aldolase class I"/>
    <property type="match status" value="1"/>
</dbReference>
<evidence type="ECO:0000256" key="3">
    <source>
        <dbReference type="PIRSR" id="PIRSR001365-2"/>
    </source>
</evidence>
<dbReference type="Proteomes" id="UP000192596">
    <property type="component" value="Unassembled WGS sequence"/>
</dbReference>
<dbReference type="PANTHER" id="PTHR12128">
    <property type="entry name" value="DIHYDRODIPICOLINATE SYNTHASE"/>
    <property type="match status" value="1"/>
</dbReference>
<dbReference type="PRINTS" id="PR00146">
    <property type="entry name" value="DHPICSNTHASE"/>
</dbReference>
<organism evidence="4 5">
    <name type="scientific">Cryoendolithus antarcticus</name>
    <dbReference type="NCBI Taxonomy" id="1507870"/>
    <lineage>
        <taxon>Eukaryota</taxon>
        <taxon>Fungi</taxon>
        <taxon>Dikarya</taxon>
        <taxon>Ascomycota</taxon>
        <taxon>Pezizomycotina</taxon>
        <taxon>Dothideomycetes</taxon>
        <taxon>Dothideomycetidae</taxon>
        <taxon>Cladosporiales</taxon>
        <taxon>Cladosporiaceae</taxon>
        <taxon>Cryoendolithus</taxon>
    </lineage>
</organism>
<dbReference type="EMBL" id="NAJO01000006">
    <property type="protein sequence ID" value="OQO11729.1"/>
    <property type="molecule type" value="Genomic_DNA"/>
</dbReference>
<protein>
    <recommendedName>
        <fullName evidence="6">4-hydroxy-2-oxoglutarate aldolase, mitochondrial</fullName>
    </recommendedName>
</protein>
<proteinExistence type="inferred from homology"/>
<dbReference type="PIRSF" id="PIRSF001365">
    <property type="entry name" value="DHDPS"/>
    <property type="match status" value="1"/>
</dbReference>
<keyword evidence="1 2" id="KW-0456">Lyase</keyword>